<sequence length="130" mass="13323">MTIQKILIKTLAAALFVGVSALSAGNAMAHGTAAPQYGGVVQSAADLSFELVAAPGGASLYLKDHDNPMDTAGIRGKLTVLNGTQKSEAELKPAGGHKLEAKGIKLNKGAKVVAVLNMGKKPVTVRFTVK</sequence>
<comment type="caution">
    <text evidence="2">The sequence shown here is derived from an EMBL/GenBank/DDBJ whole genome shotgun (WGS) entry which is preliminary data.</text>
</comment>
<evidence type="ECO:0000256" key="1">
    <source>
        <dbReference type="SAM" id="SignalP"/>
    </source>
</evidence>
<proteinExistence type="predicted"/>
<dbReference type="EMBL" id="BMIG01000001">
    <property type="protein sequence ID" value="GGA85426.1"/>
    <property type="molecule type" value="Genomic_DNA"/>
</dbReference>
<reference evidence="2" key="1">
    <citation type="journal article" date="2014" name="Int. J. Syst. Evol. Microbiol.">
        <title>Complete genome sequence of Corynebacterium casei LMG S-19264T (=DSM 44701T), isolated from a smear-ripened cheese.</title>
        <authorList>
            <consortium name="US DOE Joint Genome Institute (JGI-PGF)"/>
            <person name="Walter F."/>
            <person name="Albersmeier A."/>
            <person name="Kalinowski J."/>
            <person name="Ruckert C."/>
        </authorList>
    </citation>
    <scope>NUCLEOTIDE SEQUENCE</scope>
    <source>
        <strain evidence="2">CGMCC 1.15322</strain>
    </source>
</reference>
<keyword evidence="3" id="KW-1185">Reference proteome</keyword>
<reference evidence="2" key="2">
    <citation type="submission" date="2020-09" db="EMBL/GenBank/DDBJ databases">
        <authorList>
            <person name="Sun Q."/>
            <person name="Zhou Y."/>
        </authorList>
    </citation>
    <scope>NUCLEOTIDE SEQUENCE</scope>
    <source>
        <strain evidence="2">CGMCC 1.15322</strain>
    </source>
</reference>
<accession>A0A916WBG4</accession>
<dbReference type="Proteomes" id="UP000620596">
    <property type="component" value="Unassembled WGS sequence"/>
</dbReference>
<evidence type="ECO:0000313" key="3">
    <source>
        <dbReference type="Proteomes" id="UP000620596"/>
    </source>
</evidence>
<evidence type="ECO:0000313" key="2">
    <source>
        <dbReference type="EMBL" id="GGA85426.1"/>
    </source>
</evidence>
<name>A0A916WBG4_9BURK</name>
<dbReference type="RefSeq" id="WP_188705781.1">
    <property type="nucleotide sequence ID" value="NZ_BMIG01000001.1"/>
</dbReference>
<dbReference type="AlphaFoldDB" id="A0A916WBG4"/>
<feature type="chain" id="PRO_5037275909" evidence="1">
    <location>
        <begin position="30"/>
        <end position="130"/>
    </location>
</feature>
<organism evidence="2 3">
    <name type="scientific">Polaromonas eurypsychrophila</name>
    <dbReference type="NCBI Taxonomy" id="1614635"/>
    <lineage>
        <taxon>Bacteria</taxon>
        <taxon>Pseudomonadati</taxon>
        <taxon>Pseudomonadota</taxon>
        <taxon>Betaproteobacteria</taxon>
        <taxon>Burkholderiales</taxon>
        <taxon>Comamonadaceae</taxon>
        <taxon>Polaromonas</taxon>
    </lineage>
</organism>
<protein>
    <submittedName>
        <fullName evidence="2">Uncharacterized protein</fullName>
    </submittedName>
</protein>
<feature type="signal peptide" evidence="1">
    <location>
        <begin position="1"/>
        <end position="29"/>
    </location>
</feature>
<gene>
    <name evidence="2" type="ORF">GCM10011496_02510</name>
</gene>
<keyword evidence="1" id="KW-0732">Signal</keyword>